<dbReference type="KEGG" id="aman:B6F84_04930"/>
<dbReference type="InterPro" id="IPR024462">
    <property type="entry name" value="GH116_N"/>
</dbReference>
<dbReference type="SUPFAM" id="SSF48208">
    <property type="entry name" value="Six-hairpin glycosidases"/>
    <property type="match status" value="1"/>
</dbReference>
<dbReference type="EMBL" id="CP020477">
    <property type="protein sequence ID" value="ARM75436.1"/>
    <property type="molecule type" value="Genomic_DNA"/>
</dbReference>
<feature type="domain" description="Glycosyl-hydrolase family 116 catalytic region" evidence="1">
    <location>
        <begin position="329"/>
        <end position="666"/>
    </location>
</feature>
<reference evidence="3 4" key="1">
    <citation type="submission" date="2017-03" db="EMBL/GenBank/DDBJ databases">
        <title>Sulfur activation and transportation mechanism of thermophilic Archaea Acidianus manzaensis YN-25.</title>
        <authorList>
            <person name="Ma Y."/>
            <person name="Yang Y."/>
            <person name="Xia J."/>
        </authorList>
    </citation>
    <scope>NUCLEOTIDE SEQUENCE [LARGE SCALE GENOMIC DNA]</scope>
    <source>
        <strain evidence="3 4">YN-25</strain>
    </source>
</reference>
<dbReference type="Pfam" id="PF04685">
    <property type="entry name" value="DUF608"/>
    <property type="match status" value="1"/>
</dbReference>
<feature type="domain" description="Glycosyl-hydrolase family 116 N-terminal" evidence="2">
    <location>
        <begin position="13"/>
        <end position="291"/>
    </location>
</feature>
<evidence type="ECO:0000313" key="4">
    <source>
        <dbReference type="Proteomes" id="UP000193404"/>
    </source>
</evidence>
<accession>A0A1W6JYT7</accession>
<dbReference type="GO" id="GO:0008422">
    <property type="term" value="F:beta-glucosidase activity"/>
    <property type="evidence" value="ECO:0007669"/>
    <property type="project" value="TreeGrafter"/>
</dbReference>
<dbReference type="STRING" id="282676.B6F84_04930"/>
<dbReference type="Proteomes" id="UP000193404">
    <property type="component" value="Chromosome"/>
</dbReference>
<dbReference type="AlphaFoldDB" id="A0A1W6JYT7"/>
<dbReference type="InterPro" id="IPR006775">
    <property type="entry name" value="GH116_catalytic"/>
</dbReference>
<evidence type="ECO:0000259" key="1">
    <source>
        <dbReference type="Pfam" id="PF04685"/>
    </source>
</evidence>
<protein>
    <recommendedName>
        <fullName evidence="5">Glycosyl-hydrolase family 116 catalytic region domain-containing protein</fullName>
    </recommendedName>
</protein>
<dbReference type="InterPro" id="IPR052566">
    <property type="entry name" value="Non-lysos_glucosylceramidase"/>
</dbReference>
<dbReference type="OrthoDB" id="43766at2157"/>
<evidence type="ECO:0000313" key="3">
    <source>
        <dbReference type="EMBL" id="ARM75436.1"/>
    </source>
</evidence>
<dbReference type="Pfam" id="PF12215">
    <property type="entry name" value="Glyco_hydr_116N"/>
    <property type="match status" value="1"/>
</dbReference>
<dbReference type="InterPro" id="IPR012341">
    <property type="entry name" value="6hp_glycosidase-like_sf"/>
</dbReference>
<sequence length="670" mass="76973">MVRFSYTDSLKSGVPLGGIGTGKLEINNKGKLINVTILGNFSNPIKTTRGFHIFVIPDESTSFFLEKELKVYNMQNYEIDDLIYEGVYPFIFLKGNKNGIEVNLTAFSSIIPNNIKDSNIPAVGMEIEVKGSKSGKIALSFPNIVGTSPIGRRDRRVGSGIIFENPKSIDLDPRKGEVYITGDNVSKTISQYNINVDAVEAFSSFIYKDLYEQNRVWNLLEKYESDEHEVTGFWDDPAGIIISDYKENRVRFVISWYSRGKSFQYPYGYFYHNNFSNAIEVANYFLDNFDRLKEESMKWHDIDAEPWLKDAIINSAYILSSSTILDEKGRFGIFEGPENFPVINTIAGLCYEGALPILFLFPALEKSVIREFAYAMREDGYVPHDLGLYSLDLPIDGTTSPPKWKDLNPTFILLIYRYFKFTGDKEFLRELYPFAIKALKWELKQDKDNDGVPELEGSGDSGFDVTRIKGIDSYTTSVYIASLIALREMAIILNDKENKDFINELLEKARKVYSSLFNGKYFIPWTDIEEKFVFSAQILGEWWVELLDLEKIIDEEKISFALNYILEINGKVSPYCTPNMVKENGEVVEKWTQAYSSWPRLVFAISWLGYKRNKEKWLEILKKEWDNLISKGIVWNQPSRINSRDGNPEPLDGYLDHYIGNASIWSFVKK</sequence>
<evidence type="ECO:0000259" key="2">
    <source>
        <dbReference type="Pfam" id="PF12215"/>
    </source>
</evidence>
<dbReference type="PANTHER" id="PTHR12654:SF0">
    <property type="entry name" value="NON-LYSOSOMAL GLUCOSYLCERAMIDASE"/>
    <property type="match status" value="1"/>
</dbReference>
<dbReference type="GO" id="GO:0005975">
    <property type="term" value="P:carbohydrate metabolic process"/>
    <property type="evidence" value="ECO:0007669"/>
    <property type="project" value="InterPro"/>
</dbReference>
<dbReference type="RefSeq" id="WP_148691206.1">
    <property type="nucleotide sequence ID" value="NZ_CP020477.1"/>
</dbReference>
<dbReference type="Gene3D" id="1.50.10.10">
    <property type="match status" value="1"/>
</dbReference>
<organism evidence="3 4">
    <name type="scientific">Acidianus manzaensis</name>
    <dbReference type="NCBI Taxonomy" id="282676"/>
    <lineage>
        <taxon>Archaea</taxon>
        <taxon>Thermoproteota</taxon>
        <taxon>Thermoprotei</taxon>
        <taxon>Sulfolobales</taxon>
        <taxon>Sulfolobaceae</taxon>
        <taxon>Acidianus</taxon>
    </lineage>
</organism>
<proteinExistence type="predicted"/>
<dbReference type="GeneID" id="41590240"/>
<dbReference type="PANTHER" id="PTHR12654">
    <property type="entry name" value="BILE ACID BETA-GLUCOSIDASE-RELATED"/>
    <property type="match status" value="1"/>
</dbReference>
<dbReference type="InterPro" id="IPR008928">
    <property type="entry name" value="6-hairpin_glycosidase_sf"/>
</dbReference>
<keyword evidence="4" id="KW-1185">Reference proteome</keyword>
<gene>
    <name evidence="3" type="ORF">B6F84_04930</name>
</gene>
<evidence type="ECO:0008006" key="5">
    <source>
        <dbReference type="Google" id="ProtNLM"/>
    </source>
</evidence>
<name>A0A1W6JYT7_9CREN</name>